<feature type="non-terminal residue" evidence="9">
    <location>
        <position position="1"/>
    </location>
</feature>
<accession>A0AA40C270</accession>
<dbReference type="InterPro" id="IPR046530">
    <property type="entry name" value="BIM1-like_dom"/>
</dbReference>
<evidence type="ECO:0000256" key="3">
    <source>
        <dbReference type="ARBA" id="ARBA00022622"/>
    </source>
</evidence>
<evidence type="ECO:0000313" key="10">
    <source>
        <dbReference type="Proteomes" id="UP001175000"/>
    </source>
</evidence>
<comment type="subcellular location">
    <subcellularLocation>
        <location evidence="1">Cell membrane</location>
        <topology evidence="1">Lipid-anchor</topology>
        <topology evidence="1">GPI-anchor</topology>
    </subcellularLocation>
</comment>
<reference evidence="9" key="1">
    <citation type="submission" date="2023-06" db="EMBL/GenBank/DDBJ databases">
        <title>Genome-scale phylogeny and comparative genomics of the fungal order Sordariales.</title>
        <authorList>
            <consortium name="Lawrence Berkeley National Laboratory"/>
            <person name="Hensen N."/>
            <person name="Bonometti L."/>
            <person name="Westerberg I."/>
            <person name="Brannstrom I.O."/>
            <person name="Guillou S."/>
            <person name="Cros-Aarteil S."/>
            <person name="Calhoun S."/>
            <person name="Haridas S."/>
            <person name="Kuo A."/>
            <person name="Mondo S."/>
            <person name="Pangilinan J."/>
            <person name="Riley R."/>
            <person name="Labutti K."/>
            <person name="Andreopoulos B."/>
            <person name="Lipzen A."/>
            <person name="Chen C."/>
            <person name="Yanf M."/>
            <person name="Daum C."/>
            <person name="Ng V."/>
            <person name="Clum A."/>
            <person name="Steindorff A."/>
            <person name="Ohm R."/>
            <person name="Martin F."/>
            <person name="Silar P."/>
            <person name="Natvig D."/>
            <person name="Lalanne C."/>
            <person name="Gautier V."/>
            <person name="Ament-Velasquez S.L."/>
            <person name="Kruys A."/>
            <person name="Hutchinson M.I."/>
            <person name="Powell A.J."/>
            <person name="Barry K."/>
            <person name="Miller A.N."/>
            <person name="Grigoriev I.V."/>
            <person name="Debuchy R."/>
            <person name="Gladieux P."/>
            <person name="Thoren M.H."/>
            <person name="Johannesson H."/>
        </authorList>
    </citation>
    <scope>NUCLEOTIDE SEQUENCE</scope>
    <source>
        <strain evidence="9">CBS 606.72</strain>
    </source>
</reference>
<evidence type="ECO:0000256" key="4">
    <source>
        <dbReference type="ARBA" id="ARBA00022729"/>
    </source>
</evidence>
<dbReference type="GO" id="GO:0098552">
    <property type="term" value="C:side of membrane"/>
    <property type="evidence" value="ECO:0007669"/>
    <property type="project" value="UniProtKB-KW"/>
</dbReference>
<dbReference type="Pfam" id="PF20238">
    <property type="entry name" value="BIM1-like_dom"/>
    <property type="match status" value="1"/>
</dbReference>
<feature type="domain" description="Copper acquisition factor BIM1-like" evidence="8">
    <location>
        <begin position="8"/>
        <end position="145"/>
    </location>
</feature>
<dbReference type="InterPro" id="IPR046936">
    <property type="entry name" value="BIM1-like"/>
</dbReference>
<dbReference type="PANTHER" id="PTHR34992:SF1">
    <property type="entry name" value="COPPER ACQUISITION FACTOR BIM1-LIKE DOMAIN-CONTAINING PROTEIN"/>
    <property type="match status" value="1"/>
</dbReference>
<evidence type="ECO:0000256" key="2">
    <source>
        <dbReference type="ARBA" id="ARBA00022475"/>
    </source>
</evidence>
<keyword evidence="3" id="KW-0336">GPI-anchor</keyword>
<evidence type="ECO:0000313" key="9">
    <source>
        <dbReference type="EMBL" id="KAK0622626.1"/>
    </source>
</evidence>
<proteinExistence type="predicted"/>
<evidence type="ECO:0000256" key="7">
    <source>
        <dbReference type="ARBA" id="ARBA00023288"/>
    </source>
</evidence>
<dbReference type="Proteomes" id="UP001175000">
    <property type="component" value="Unassembled WGS sequence"/>
</dbReference>
<evidence type="ECO:0000256" key="6">
    <source>
        <dbReference type="ARBA" id="ARBA00023180"/>
    </source>
</evidence>
<name>A0AA40C270_9PEZI</name>
<dbReference type="CDD" id="cd21176">
    <property type="entry name" value="LPMO_auxiliary-like"/>
    <property type="match status" value="1"/>
</dbReference>
<keyword evidence="5" id="KW-0472">Membrane</keyword>
<keyword evidence="6" id="KW-0325">Glycoprotein</keyword>
<comment type="caution">
    <text evidence="9">The sequence shown here is derived from an EMBL/GenBank/DDBJ whole genome shotgun (WGS) entry which is preliminary data.</text>
</comment>
<protein>
    <recommendedName>
        <fullName evidence="8">Copper acquisition factor BIM1-like domain-containing protein</fullName>
    </recommendedName>
</protein>
<keyword evidence="2" id="KW-1003">Cell membrane</keyword>
<dbReference type="GO" id="GO:0005886">
    <property type="term" value="C:plasma membrane"/>
    <property type="evidence" value="ECO:0007669"/>
    <property type="project" value="UniProtKB-SubCell"/>
</dbReference>
<feature type="non-terminal residue" evidence="9">
    <location>
        <position position="165"/>
    </location>
</feature>
<evidence type="ECO:0000256" key="1">
    <source>
        <dbReference type="ARBA" id="ARBA00004609"/>
    </source>
</evidence>
<dbReference type="PANTHER" id="PTHR34992">
    <property type="entry name" value="HYPHAL ANASTAMOSIS-7 PROTEIN"/>
    <property type="match status" value="1"/>
</dbReference>
<keyword evidence="4" id="KW-0732">Signal</keyword>
<keyword evidence="10" id="KW-1185">Reference proteome</keyword>
<organism evidence="9 10">
    <name type="scientific">Immersiella caudata</name>
    <dbReference type="NCBI Taxonomy" id="314043"/>
    <lineage>
        <taxon>Eukaryota</taxon>
        <taxon>Fungi</taxon>
        <taxon>Dikarya</taxon>
        <taxon>Ascomycota</taxon>
        <taxon>Pezizomycotina</taxon>
        <taxon>Sordariomycetes</taxon>
        <taxon>Sordariomycetidae</taxon>
        <taxon>Sordariales</taxon>
        <taxon>Lasiosphaeriaceae</taxon>
        <taxon>Immersiella</taxon>
    </lineage>
</organism>
<gene>
    <name evidence="9" type="ORF">B0T14DRAFT_408767</name>
</gene>
<dbReference type="EMBL" id="JAULSU010000003">
    <property type="protein sequence ID" value="KAK0622626.1"/>
    <property type="molecule type" value="Genomic_DNA"/>
</dbReference>
<keyword evidence="7" id="KW-0449">Lipoprotein</keyword>
<evidence type="ECO:0000259" key="8">
    <source>
        <dbReference type="Pfam" id="PF20238"/>
    </source>
</evidence>
<dbReference type="AlphaFoldDB" id="A0AA40C270"/>
<sequence length="165" mass="16897">LAAASAVSAHFVLETPTSLGFNDEKLGESPCGSFDPTDRSKGVAKWSVGGGNVGVISTHGSVTWQINAALVSEPTKWLPLVREFAQTGVGNVCIQRVPGFSAWIGQPVVVQIIQHGHDGVLHQCAAIEFIAGGPDPVPADCKNSNSVTIDPLVPGPGPAPAPASS</sequence>
<evidence type="ECO:0000256" key="5">
    <source>
        <dbReference type="ARBA" id="ARBA00023136"/>
    </source>
</evidence>